<gene>
    <name evidence="2" type="ORF">O181_025148</name>
</gene>
<organism evidence="2 3">
    <name type="scientific">Austropuccinia psidii MF-1</name>
    <dbReference type="NCBI Taxonomy" id="1389203"/>
    <lineage>
        <taxon>Eukaryota</taxon>
        <taxon>Fungi</taxon>
        <taxon>Dikarya</taxon>
        <taxon>Basidiomycota</taxon>
        <taxon>Pucciniomycotina</taxon>
        <taxon>Pucciniomycetes</taxon>
        <taxon>Pucciniales</taxon>
        <taxon>Sphaerophragmiaceae</taxon>
        <taxon>Austropuccinia</taxon>
    </lineage>
</organism>
<dbReference type="Pfam" id="PF24626">
    <property type="entry name" value="SH3_Tf2-1"/>
    <property type="match status" value="1"/>
</dbReference>
<sequence>MLLQDSSVASSNEFVKCLSKTQQAAASSIKLAQLQHAQYHDKHQLQPQCFFPGDLVLLNFCFITTAMPCRKLDYRFLGPFAVEWMVGDNAVMLCTGTALGRVHPVFNISLLVPYHLPSFAISCSCFGSNSAFSGGYSGLSFFSMIVPLLPFALE</sequence>
<dbReference type="AlphaFoldDB" id="A0A9Q3CK68"/>
<comment type="caution">
    <text evidence="2">The sequence shown here is derived from an EMBL/GenBank/DDBJ whole genome shotgun (WGS) entry which is preliminary data.</text>
</comment>
<feature type="domain" description="Tf2-1-like SH3-like" evidence="1">
    <location>
        <begin position="53"/>
        <end position="115"/>
    </location>
</feature>
<evidence type="ECO:0000259" key="1">
    <source>
        <dbReference type="Pfam" id="PF24626"/>
    </source>
</evidence>
<reference evidence="2" key="1">
    <citation type="submission" date="2021-03" db="EMBL/GenBank/DDBJ databases">
        <title>Draft genome sequence of rust myrtle Austropuccinia psidii MF-1, a brazilian biotype.</title>
        <authorList>
            <person name="Quecine M.C."/>
            <person name="Pachon D.M.R."/>
            <person name="Bonatelli M.L."/>
            <person name="Correr F.H."/>
            <person name="Franceschini L.M."/>
            <person name="Leite T.F."/>
            <person name="Margarido G.R.A."/>
            <person name="Almeida C.A."/>
            <person name="Ferrarezi J.A."/>
            <person name="Labate C.A."/>
        </authorList>
    </citation>
    <scope>NUCLEOTIDE SEQUENCE</scope>
    <source>
        <strain evidence="2">MF-1</strain>
    </source>
</reference>
<proteinExistence type="predicted"/>
<name>A0A9Q3CK68_9BASI</name>
<keyword evidence="3" id="KW-1185">Reference proteome</keyword>
<dbReference type="InterPro" id="IPR056924">
    <property type="entry name" value="SH3_Tf2-1"/>
</dbReference>
<evidence type="ECO:0000313" key="3">
    <source>
        <dbReference type="Proteomes" id="UP000765509"/>
    </source>
</evidence>
<evidence type="ECO:0000313" key="2">
    <source>
        <dbReference type="EMBL" id="MBW0485433.1"/>
    </source>
</evidence>
<dbReference type="OrthoDB" id="167591at2759"/>
<protein>
    <recommendedName>
        <fullName evidence="1">Tf2-1-like SH3-like domain-containing protein</fullName>
    </recommendedName>
</protein>
<accession>A0A9Q3CK68</accession>
<dbReference type="EMBL" id="AVOT02008157">
    <property type="protein sequence ID" value="MBW0485433.1"/>
    <property type="molecule type" value="Genomic_DNA"/>
</dbReference>
<dbReference type="Proteomes" id="UP000765509">
    <property type="component" value="Unassembled WGS sequence"/>
</dbReference>